<organism evidence="3 4">
    <name type="scientific">Streptococcus oriscaviae</name>
    <dbReference type="NCBI Taxonomy" id="2781599"/>
    <lineage>
        <taxon>Bacteria</taxon>
        <taxon>Bacillati</taxon>
        <taxon>Bacillota</taxon>
        <taxon>Bacilli</taxon>
        <taxon>Lactobacillales</taxon>
        <taxon>Streptococcaceae</taxon>
        <taxon>Streptococcus</taxon>
    </lineage>
</organism>
<dbReference type="RefSeq" id="WP_212572725.1">
    <property type="nucleotide sequence ID" value="NZ_CP073084.1"/>
</dbReference>
<evidence type="ECO:0000313" key="3">
    <source>
        <dbReference type="EMBL" id="QUE55191.1"/>
    </source>
</evidence>
<sequence length="97" mass="10687">MSQISLTPEQLVSQAQIYKTASAQIDAAIQSVNRANSEIGAQWKGQAFQAYLEQYVQLEGNVKQMEALLESINVQLNQYAQTVAARDAQDAKSFGLH</sequence>
<proteinExistence type="inferred from homology"/>
<dbReference type="EMBL" id="CP073084">
    <property type="protein sequence ID" value="QUE55191.1"/>
    <property type="molecule type" value="Genomic_DNA"/>
</dbReference>
<accession>A0ABX7YNN8</accession>
<dbReference type="Gene3D" id="1.10.287.1060">
    <property type="entry name" value="ESAT-6-like"/>
    <property type="match status" value="1"/>
</dbReference>
<dbReference type="NCBIfam" id="TIGR03930">
    <property type="entry name" value="WXG100_ESAT6"/>
    <property type="match status" value="1"/>
</dbReference>
<reference evidence="3 4" key="1">
    <citation type="submission" date="2021-04" db="EMBL/GenBank/DDBJ databases">
        <title>Complete genome sequence of a novel Streptococcus species.</title>
        <authorList>
            <person name="Teng J.L.L."/>
        </authorList>
    </citation>
    <scope>NUCLEOTIDE SEQUENCE [LARGE SCALE GENOMIC DNA]</scope>
    <source>
        <strain evidence="3 4">HKU75</strain>
    </source>
</reference>
<keyword evidence="2" id="KW-0175">Coiled coil</keyword>
<evidence type="ECO:0000256" key="2">
    <source>
        <dbReference type="SAM" id="Coils"/>
    </source>
</evidence>
<name>A0ABX7YNN8_9STRE</name>
<keyword evidence="4" id="KW-1185">Reference proteome</keyword>
<evidence type="ECO:0000256" key="1">
    <source>
        <dbReference type="RuleBase" id="RU362001"/>
    </source>
</evidence>
<dbReference type="SUPFAM" id="SSF140453">
    <property type="entry name" value="EsxAB dimer-like"/>
    <property type="match status" value="1"/>
</dbReference>
<feature type="coiled-coil region" evidence="2">
    <location>
        <begin position="48"/>
        <end position="82"/>
    </location>
</feature>
<dbReference type="Pfam" id="PF06013">
    <property type="entry name" value="WXG100"/>
    <property type="match status" value="1"/>
</dbReference>
<comment type="similarity">
    <text evidence="1">Belongs to the WXG100 family.</text>
</comment>
<protein>
    <recommendedName>
        <fullName evidence="1">ESAT-6-like protein</fullName>
    </recommendedName>
</protein>
<dbReference type="InterPro" id="IPR036689">
    <property type="entry name" value="ESAT-6-like_sf"/>
</dbReference>
<dbReference type="Proteomes" id="UP000677616">
    <property type="component" value="Chromosome"/>
</dbReference>
<evidence type="ECO:0000313" key="4">
    <source>
        <dbReference type="Proteomes" id="UP000677616"/>
    </source>
</evidence>
<dbReference type="InterPro" id="IPR010310">
    <property type="entry name" value="T7SS_ESAT-6-like"/>
</dbReference>
<gene>
    <name evidence="3" type="ORF">INT76_04780</name>
</gene>